<reference evidence="3" key="1">
    <citation type="journal article" date="2019" name="Int. J. Syst. Evol. Microbiol.">
        <title>The Global Catalogue of Microorganisms (GCM) 10K type strain sequencing project: providing services to taxonomists for standard genome sequencing and annotation.</title>
        <authorList>
            <consortium name="The Broad Institute Genomics Platform"/>
            <consortium name="The Broad Institute Genome Sequencing Center for Infectious Disease"/>
            <person name="Wu L."/>
            <person name="Ma J."/>
        </authorList>
    </citation>
    <scope>NUCLEOTIDE SEQUENCE [LARGE SCALE GENOMIC DNA]</scope>
    <source>
        <strain evidence="3">JCM 4816</strain>
    </source>
</reference>
<dbReference type="RefSeq" id="WP_380583693.1">
    <property type="nucleotide sequence ID" value="NZ_JBHSQJ010000063.1"/>
</dbReference>
<evidence type="ECO:0000313" key="3">
    <source>
        <dbReference type="Proteomes" id="UP001596174"/>
    </source>
</evidence>
<sequence length="42" mass="4360">MRRIRRLLAATLALTALALALVGAADAPGGAPAPRQASDLYW</sequence>
<keyword evidence="1" id="KW-0732">Signal</keyword>
<proteinExistence type="predicted"/>
<name>A0ABW1G2G5_9ACTN</name>
<organism evidence="2 3">
    <name type="scientific">Streptacidiphilus monticola</name>
    <dbReference type="NCBI Taxonomy" id="2161674"/>
    <lineage>
        <taxon>Bacteria</taxon>
        <taxon>Bacillati</taxon>
        <taxon>Actinomycetota</taxon>
        <taxon>Actinomycetes</taxon>
        <taxon>Kitasatosporales</taxon>
        <taxon>Streptomycetaceae</taxon>
        <taxon>Streptacidiphilus</taxon>
    </lineage>
</organism>
<feature type="signal peptide" evidence="1">
    <location>
        <begin position="1"/>
        <end position="27"/>
    </location>
</feature>
<gene>
    <name evidence="2" type="ORF">ACFP3V_15545</name>
</gene>
<feature type="chain" id="PRO_5046596398" evidence="1">
    <location>
        <begin position="28"/>
        <end position="42"/>
    </location>
</feature>
<evidence type="ECO:0000256" key="1">
    <source>
        <dbReference type="SAM" id="SignalP"/>
    </source>
</evidence>
<dbReference type="Proteomes" id="UP001596174">
    <property type="component" value="Unassembled WGS sequence"/>
</dbReference>
<dbReference type="EMBL" id="JBHSQJ010000063">
    <property type="protein sequence ID" value="MFC5908623.1"/>
    <property type="molecule type" value="Genomic_DNA"/>
</dbReference>
<comment type="caution">
    <text evidence="2">The sequence shown here is derived from an EMBL/GenBank/DDBJ whole genome shotgun (WGS) entry which is preliminary data.</text>
</comment>
<accession>A0ABW1G2G5</accession>
<protein>
    <submittedName>
        <fullName evidence="2">Uncharacterized protein</fullName>
    </submittedName>
</protein>
<evidence type="ECO:0000313" key="2">
    <source>
        <dbReference type="EMBL" id="MFC5908623.1"/>
    </source>
</evidence>
<keyword evidence="3" id="KW-1185">Reference proteome</keyword>